<feature type="coiled-coil region" evidence="1">
    <location>
        <begin position="1156"/>
        <end position="1215"/>
    </location>
</feature>
<feature type="region of interest" description="Disordered" evidence="2">
    <location>
        <begin position="1243"/>
        <end position="1301"/>
    </location>
</feature>
<feature type="region of interest" description="Disordered" evidence="2">
    <location>
        <begin position="1380"/>
        <end position="1436"/>
    </location>
</feature>
<keyword evidence="4" id="KW-1185">Reference proteome</keyword>
<organism evidence="3 4">
    <name type="scientific">Phialocephala subalpina</name>
    <dbReference type="NCBI Taxonomy" id="576137"/>
    <lineage>
        <taxon>Eukaryota</taxon>
        <taxon>Fungi</taxon>
        <taxon>Dikarya</taxon>
        <taxon>Ascomycota</taxon>
        <taxon>Pezizomycotina</taxon>
        <taxon>Leotiomycetes</taxon>
        <taxon>Helotiales</taxon>
        <taxon>Mollisiaceae</taxon>
        <taxon>Phialocephala</taxon>
        <taxon>Phialocephala fortinii species complex</taxon>
    </lineage>
</organism>
<feature type="coiled-coil region" evidence="1">
    <location>
        <begin position="115"/>
        <end position="142"/>
    </location>
</feature>
<sequence length="1436" mass="157398">MAAPGKSVAERYLDNKAMQDTIFAQMANQSGQDTVYYLQQTIQLILKDTAEISNENNQLKASLAQQPTTPGTLKSEEKDDKVAKTTNPFNQTAHQAAIDRATKAESDATKNAVHLKKSRENEQALQHQLNTLQAENNHLKASKQASPLSSSGLSEHDCLVCQQTFEELIASGDTLLKRVHQLEAALTICLNGKKPCLPTPPSSPQHVCTGLTDDDIQKLIANMNQNIQNGDTFILRIAQLENSLRAAGVQVPGSPTLVSKKRPRSDDGIGDDDDDSAKDRLPKLAKAEARIADFTQSLSRVQVERDTAQAAYKTESNKNIAAHAKSTAAREAFKQVYDKTIKIRKALANPYANDPLEAPPQGEVDPDVVQLFHQRIAEIEAAVGRLIAEEAPNPEGDEDCETKLAEKDAEIANLKRINTRLEVEKGGLRQNLDSAQDDRRQLRALLAATNDQLVEAAKQAGITENNIIGLTSDNVRIQKDLTNAKAEITNLKQRLADAEYGARDQDKIRELEVKITGLTGEVRRLTRQLDDCNARNGGSNQGNNDAATQDHDRIDELEAENTRLQTDKIQLTQLLVDCFAAGGDNGNQENDDAEKQKLQAQIDALNGQLEALQQEANSGTKKPCKNCKKCKNCNCGSGNNATIIQQLIAATTRNLELLKQLKPTGNNPVSAGNNANQTLQDKLDSAAATSRTLIARHHATLAELQKAKGTITTLQRLLAECRDVADANPGDQNLQPQLQAAQENLKTLQTQFDAYKAARKALEDNKRECEDLEKRYHEQQKDLTELQRERRDLIKKLADKTKEAEGHDGEVRIQIARNVYLERRIAELERLLAECNRARNILPPIIREQGTQTDQENNADQGNGNDQGTQTEPAQGGGQQQVDDDCADLIEGRDNYIAELQNQVNDLSDRVENRDERIGQLEHEAEVAGTDLQGETNRANAAEVEDSCLAQELDDASNAQIALADENARLGNQATTLRAENGILRAEAIGVQNHIRGQNAQIDDANAQITDLSAQITVLEGQVAGLPGHVAVQQGTVTDCEEKLAARNVEIQDLKDQIKQLNIDIDLHLALQRTLNERAATAEAAKNCDEVVAAGNARIKELYEQTLDLQADRDFMIRSQQSINAGAAGYDPMEVDDNANADEPRNPAVGAATQMAFDLSHRLDEANDQIAALKAANEALTAQGAAPGGALPDNVQELLALVNAARITLDQTRAQVIALNIQVTSLNTQVATLTTERDTLRARNVAEGRRPSGCVRLVVNNGGSRPNSPTSPAKPKSPVKPESLGNPDSSDGSDGDSQNLGDHIDELEQQLKDCEELGGNNQALIDLLKQDLELAREVGQNLEESLDRIKDTMDELRQELADEHNERWPARKTRQYKEAAAKRKLNLKDPKTIAKKRTRREDPAVKQKRLWRENGWHKDIFGSPPVTPPSSDSDSA</sequence>
<evidence type="ECO:0000256" key="1">
    <source>
        <dbReference type="SAM" id="Coils"/>
    </source>
</evidence>
<dbReference type="EMBL" id="FJOG01000035">
    <property type="protein sequence ID" value="CZR66229.1"/>
    <property type="molecule type" value="Genomic_DNA"/>
</dbReference>
<feature type="compositionally biased region" description="Low complexity" evidence="2">
    <location>
        <begin position="854"/>
        <end position="872"/>
    </location>
</feature>
<dbReference type="OrthoDB" id="10679084at2759"/>
<accession>A0A1L7XMG9</accession>
<feature type="compositionally biased region" description="Basic and acidic residues" evidence="2">
    <location>
        <begin position="1380"/>
        <end position="1392"/>
    </location>
</feature>
<keyword evidence="1" id="KW-0175">Coiled coil</keyword>
<evidence type="ECO:0000313" key="3">
    <source>
        <dbReference type="EMBL" id="CZR66229.1"/>
    </source>
</evidence>
<dbReference type="PANTHER" id="PTHR23159:SF31">
    <property type="entry name" value="CENTROSOME-ASSOCIATED PROTEIN CEP250 ISOFORM X1"/>
    <property type="match status" value="1"/>
</dbReference>
<dbReference type="PANTHER" id="PTHR23159">
    <property type="entry name" value="CENTROSOMAL PROTEIN 2"/>
    <property type="match status" value="1"/>
</dbReference>
<dbReference type="Gene3D" id="1.20.5.340">
    <property type="match status" value="1"/>
</dbReference>
<feature type="region of interest" description="Disordered" evidence="2">
    <location>
        <begin position="60"/>
        <end position="80"/>
    </location>
</feature>
<reference evidence="3 4" key="1">
    <citation type="submission" date="2016-03" db="EMBL/GenBank/DDBJ databases">
        <authorList>
            <person name="Ploux O."/>
        </authorList>
    </citation>
    <scope>NUCLEOTIDE SEQUENCE [LARGE SCALE GENOMIC DNA]</scope>
    <source>
        <strain evidence="3 4">UAMH 11012</strain>
    </source>
</reference>
<evidence type="ECO:0000256" key="2">
    <source>
        <dbReference type="SAM" id="MobiDB-lite"/>
    </source>
</evidence>
<feature type="coiled-coil region" evidence="1">
    <location>
        <begin position="995"/>
        <end position="1071"/>
    </location>
</feature>
<evidence type="ECO:0000313" key="4">
    <source>
        <dbReference type="Proteomes" id="UP000184330"/>
    </source>
</evidence>
<dbReference type="Proteomes" id="UP000184330">
    <property type="component" value="Unassembled WGS sequence"/>
</dbReference>
<feature type="coiled-coil region" evidence="1">
    <location>
        <begin position="897"/>
        <end position="924"/>
    </location>
</feature>
<feature type="compositionally biased region" description="Polar residues" evidence="2">
    <location>
        <begin position="60"/>
        <end position="72"/>
    </location>
</feature>
<gene>
    <name evidence="3" type="ORF">PAC_16130</name>
</gene>
<feature type="region of interest" description="Disordered" evidence="2">
    <location>
        <begin position="845"/>
        <end position="882"/>
    </location>
</feature>
<feature type="compositionally biased region" description="Low complexity" evidence="2">
    <location>
        <begin position="1283"/>
        <end position="1301"/>
    </location>
</feature>
<feature type="region of interest" description="Disordered" evidence="2">
    <location>
        <begin position="251"/>
        <end position="278"/>
    </location>
</feature>
<proteinExistence type="predicted"/>
<name>A0A1L7XMG9_9HELO</name>
<protein>
    <submittedName>
        <fullName evidence="3">Uncharacterized protein</fullName>
    </submittedName>
</protein>
<feature type="coiled-coil region" evidence="1">
    <location>
        <begin position="404"/>
        <end position="622"/>
    </location>
</feature>
<feature type="coiled-coil region" evidence="1">
    <location>
        <begin position="738"/>
        <end position="841"/>
    </location>
</feature>
<feature type="compositionally biased region" description="Basic and acidic residues" evidence="2">
    <location>
        <begin position="1399"/>
        <end position="1420"/>
    </location>
</feature>
<feature type="compositionally biased region" description="Polar residues" evidence="2">
    <location>
        <begin position="1261"/>
        <end position="1271"/>
    </location>
</feature>